<dbReference type="PROSITE" id="PS51257">
    <property type="entry name" value="PROKAR_LIPOPROTEIN"/>
    <property type="match status" value="1"/>
</dbReference>
<evidence type="ECO:0000313" key="1">
    <source>
        <dbReference type="EMBL" id="MBT1706635.1"/>
    </source>
</evidence>
<gene>
    <name evidence="1" type="ORF">KK062_00290</name>
</gene>
<proteinExistence type="predicted"/>
<keyword evidence="2" id="KW-1185">Reference proteome</keyword>
<dbReference type="Gene3D" id="2.60.40.10">
    <property type="entry name" value="Immunoglobulins"/>
    <property type="match status" value="1"/>
</dbReference>
<reference evidence="1 2" key="1">
    <citation type="submission" date="2021-05" db="EMBL/GenBank/DDBJ databases">
        <title>A Polyphasic approach of four new species of the genus Ohtaekwangia: Ohtaekwangia histidinii sp. nov., Ohtaekwangia cretensis sp. nov., Ohtaekwangia indiensis sp. nov., Ohtaekwangia reichenbachii sp. nov. from diverse environment.</title>
        <authorList>
            <person name="Octaviana S."/>
        </authorList>
    </citation>
    <scope>NUCLEOTIDE SEQUENCE [LARGE SCALE GENOMIC DNA]</scope>
    <source>
        <strain evidence="1 2">PWU5</strain>
    </source>
</reference>
<organism evidence="1 2">
    <name type="scientific">Dawidia cretensis</name>
    <dbReference type="NCBI Taxonomy" id="2782350"/>
    <lineage>
        <taxon>Bacteria</taxon>
        <taxon>Pseudomonadati</taxon>
        <taxon>Bacteroidota</taxon>
        <taxon>Cytophagia</taxon>
        <taxon>Cytophagales</taxon>
        <taxon>Chryseotaleaceae</taxon>
        <taxon>Dawidia</taxon>
    </lineage>
</organism>
<dbReference type="CDD" id="cd00603">
    <property type="entry name" value="IPT_PCSR"/>
    <property type="match status" value="1"/>
</dbReference>
<evidence type="ECO:0000313" key="2">
    <source>
        <dbReference type="Proteomes" id="UP001319080"/>
    </source>
</evidence>
<dbReference type="RefSeq" id="WP_254082228.1">
    <property type="nucleotide sequence ID" value="NZ_JAHESE010000001.1"/>
</dbReference>
<protein>
    <submittedName>
        <fullName evidence="1">Uncharacterized protein</fullName>
    </submittedName>
</protein>
<dbReference type="AlphaFoldDB" id="A0AAP2GSX1"/>
<dbReference type="EMBL" id="JAHESE010000001">
    <property type="protein sequence ID" value="MBT1706635.1"/>
    <property type="molecule type" value="Genomic_DNA"/>
</dbReference>
<dbReference type="InterPro" id="IPR013783">
    <property type="entry name" value="Ig-like_fold"/>
</dbReference>
<accession>A0AAP2GSX1</accession>
<sequence length="701" mass="77756">MKNVFYLLLCAILLSSCHDDDQATPNDPVDPITDEVRIETLESCRAKYESLLATDEATASQQLLDWLKTQPNIADAGIAEEEKNVWAYFRDGRSIMFVNNLKRVPHGQQGGRQEQAETAGALPVYGTDPAARPQELPKQKKVTLLNGMGTGFIDPTAAIKQIFAKSKSDYDIHSDIASVENLKKIGNDHAIFYLSTHGGATDLRQVGGKQIPATLGFWTTDKCTPANEAAFKDDLDNLRLGYMVAANDEPSPGNVTVEKHYAFTAAFVKEHMSFGENALIYFTACNGFREMPSGVEFRETVISKAANKHAAYLGWTKPIYESDGYVAAKFVFDRLLGANAPGGGSSFPIPQEDPFQRPFDIDAVMKDMATKGLNVSDVKEGNVVEQSVFKCYNKISPDTRFVLTPSIAYLEMYEYFDWLYIRGIFGDDPGASERTVTIDGVKVEVVDWSRDQIQCKIPSSGKGSAGDVVVTIRDHESNPRRLTEWRGTLKYTRPSAGAYKEETNIAFHVRRDVGYYRKTPAANPVKVEPTIYPGPARDTKATYKFGGDAKYVANPGNCTYTYYAAWGNSQGTLPMFDGQRPTEPSILVISTEKDDGFELRALSFLNPKTTLNSVYNDWVCPDDSGTSDREEVAMGLESPTEKFQLVNLVFDATFNIQPGKIQDKGDDRSLIEYDGDRPDFTITLEWSTMAPNFPPDPDQPQ</sequence>
<dbReference type="Proteomes" id="UP001319080">
    <property type="component" value="Unassembled WGS sequence"/>
</dbReference>
<comment type="caution">
    <text evidence="1">The sequence shown here is derived from an EMBL/GenBank/DDBJ whole genome shotgun (WGS) entry which is preliminary data.</text>
</comment>
<name>A0AAP2GSX1_9BACT</name>